<dbReference type="PANTHER" id="PTHR32063:SF18">
    <property type="entry name" value="CATION EFFLUX SYSTEM PROTEIN"/>
    <property type="match status" value="1"/>
</dbReference>
<feature type="transmembrane region" description="Helical" evidence="1">
    <location>
        <begin position="359"/>
        <end position="379"/>
    </location>
</feature>
<keyword evidence="1" id="KW-0812">Transmembrane</keyword>
<keyword evidence="1" id="KW-1133">Transmembrane helix</keyword>
<name>A0A7W4Z802_9GAMM</name>
<dbReference type="EMBL" id="JACHWZ010000004">
    <property type="protein sequence ID" value="MBB3060283.1"/>
    <property type="molecule type" value="Genomic_DNA"/>
</dbReference>
<feature type="transmembrane region" description="Helical" evidence="1">
    <location>
        <begin position="385"/>
        <end position="409"/>
    </location>
</feature>
<dbReference type="InterPro" id="IPR001036">
    <property type="entry name" value="Acrflvin-R"/>
</dbReference>
<dbReference type="Pfam" id="PF00873">
    <property type="entry name" value="ACR_tran"/>
    <property type="match status" value="1"/>
</dbReference>
<dbReference type="Gene3D" id="3.30.70.1430">
    <property type="entry name" value="Multidrug efflux transporter AcrB pore domain"/>
    <property type="match status" value="2"/>
</dbReference>
<dbReference type="AlphaFoldDB" id="A0A7W4Z802"/>
<dbReference type="SUPFAM" id="SSF82714">
    <property type="entry name" value="Multidrug efflux transporter AcrB TolC docking domain, DN and DC subdomains"/>
    <property type="match status" value="2"/>
</dbReference>
<feature type="transmembrane region" description="Helical" evidence="1">
    <location>
        <begin position="12"/>
        <end position="32"/>
    </location>
</feature>
<feature type="transmembrane region" description="Helical" evidence="1">
    <location>
        <begin position="462"/>
        <end position="485"/>
    </location>
</feature>
<evidence type="ECO:0000256" key="1">
    <source>
        <dbReference type="SAM" id="Phobius"/>
    </source>
</evidence>
<keyword evidence="1" id="KW-0472">Membrane</keyword>
<feature type="transmembrane region" description="Helical" evidence="1">
    <location>
        <begin position="991"/>
        <end position="1020"/>
    </location>
</feature>
<organism evidence="2 3">
    <name type="scientific">Microbulbifer rhizosphaerae</name>
    <dbReference type="NCBI Taxonomy" id="1562603"/>
    <lineage>
        <taxon>Bacteria</taxon>
        <taxon>Pseudomonadati</taxon>
        <taxon>Pseudomonadota</taxon>
        <taxon>Gammaproteobacteria</taxon>
        <taxon>Cellvibrionales</taxon>
        <taxon>Microbulbiferaceae</taxon>
        <taxon>Microbulbifer</taxon>
    </lineage>
</organism>
<feature type="transmembrane region" description="Helical" evidence="1">
    <location>
        <begin position="530"/>
        <end position="549"/>
    </location>
</feature>
<dbReference type="Gene3D" id="3.30.2090.10">
    <property type="entry name" value="Multidrug efflux transporter AcrB TolC docking domain, DN and DC subdomains"/>
    <property type="match status" value="2"/>
</dbReference>
<feature type="transmembrane region" description="Helical" evidence="1">
    <location>
        <begin position="330"/>
        <end position="352"/>
    </location>
</feature>
<dbReference type="RefSeq" id="WP_183457518.1">
    <property type="nucleotide sequence ID" value="NZ_JACHWZ010000004.1"/>
</dbReference>
<comment type="caution">
    <text evidence="2">The sequence shown here is derived from an EMBL/GenBank/DDBJ whole genome shotgun (WGS) entry which is preliminary data.</text>
</comment>
<dbReference type="Gene3D" id="3.30.70.1320">
    <property type="entry name" value="Multidrug efflux transporter AcrB pore domain like"/>
    <property type="match status" value="1"/>
</dbReference>
<dbReference type="GO" id="GO:0042910">
    <property type="term" value="F:xenobiotic transmembrane transporter activity"/>
    <property type="evidence" value="ECO:0007669"/>
    <property type="project" value="TreeGrafter"/>
</dbReference>
<dbReference type="PRINTS" id="PR00702">
    <property type="entry name" value="ACRIFLAVINRP"/>
</dbReference>
<keyword evidence="3" id="KW-1185">Reference proteome</keyword>
<sequence>MNLSQLAFRYRPVVLLATVLMVVYGAFNYFSLPAREDPKITIREAVISTMHPGLPAEQVEEYITKPLEERVRALGEVKRVRSTSMHGRSLIHVEIHYNYFDLDQIWEKVRKQIGFAEAELPEGTQTPVLNDEFGDVAVVTAALTAEDFSQAEQLEMAEHIRTRLYAIEGTKRVELLGVQPQRIYIDLPKARFAELGLSPTELASQLQARNVLPPAGTIETGEQRFVLQVSGEYRSLSELERAEIELSGGRGTVRLGDIGAVKRGYMEPVEQSAYFNGRRAIVFAVSMLDDYSVLDYGQLVAETLEGIRTTLPAGYRLEIMTFQADQVASAVYGVSASVIQTLVIVLGVVVLFLGVRTGLIVGSIIPVVMLITLAVMGFMDLTLERMSLATLVISLGLLVDNAIVIAEDFKTRVAGGCSRDEALRQTGGELAVPLLSSSLTTILVFLPLMLAKHEAGEYARSISIVIAITLLASWLLSLTVTPVLCHRFLKISDNKIDGQKSAESISDRLFRAMSSRYERRLRWVMRHRPAFLLFMLLMLICGVSLMMLVPKKFFPDSDRSQVLVYIDFPSAISATEADRKVQAISARLRDDPELVPKITGIAAYAGFGGPRFVLSLTPIDPATNKGFMVLNVRERQQVDEVIWSVRSILQQEFPGIASQVTKMFLGPSDSTVLEVQVKGPDREVLFSTAKSVETIFNAVPGALDVKQSWEARIPSLKVEVDQAQARNAGLTSSDIARSLRGAINGYQLSQYREGERIIPIVLRYEDEERASLQRLRSLIVYPLERPGEGVPLNQVANVKLGNSYSRIDRDNLVRSITIQGRNGRMTAEDVVPEVQPKLDALQAELPPGHWIEFEGVVAESAEGKAAMSANMPVCLGLIFILLVAQFNSFRRPLLILSTIPLIVIGVALGLLCMRANFGFMVLLGIYSLAGIIINNAIVLIDRIDIDRQDTALTMFEAVIRASVRRLRPIVMSTVTTILGFLPLIIGRDPLFYGMASAMAFGLAIGTLMSLAVVPVLYSYFVGVENAGQRNPGDSFDNQIEEYG</sequence>
<evidence type="ECO:0000313" key="2">
    <source>
        <dbReference type="EMBL" id="MBB3060283.1"/>
    </source>
</evidence>
<feature type="transmembrane region" description="Helical" evidence="1">
    <location>
        <begin position="893"/>
        <end position="911"/>
    </location>
</feature>
<dbReference type="Proteomes" id="UP000535937">
    <property type="component" value="Unassembled WGS sequence"/>
</dbReference>
<feature type="transmembrane region" description="Helical" evidence="1">
    <location>
        <begin position="430"/>
        <end position="450"/>
    </location>
</feature>
<evidence type="ECO:0000313" key="3">
    <source>
        <dbReference type="Proteomes" id="UP000535937"/>
    </source>
</evidence>
<dbReference type="GO" id="GO:0005886">
    <property type="term" value="C:plasma membrane"/>
    <property type="evidence" value="ECO:0007669"/>
    <property type="project" value="TreeGrafter"/>
</dbReference>
<dbReference type="Gene3D" id="3.30.70.1440">
    <property type="entry name" value="Multidrug efflux transporter AcrB pore domain"/>
    <property type="match status" value="1"/>
</dbReference>
<feature type="transmembrane region" description="Helical" evidence="1">
    <location>
        <begin position="969"/>
        <end position="985"/>
    </location>
</feature>
<dbReference type="SUPFAM" id="SSF82866">
    <property type="entry name" value="Multidrug efflux transporter AcrB transmembrane domain"/>
    <property type="match status" value="2"/>
</dbReference>
<dbReference type="InterPro" id="IPR027463">
    <property type="entry name" value="AcrB_DN_DC_subdom"/>
</dbReference>
<feature type="transmembrane region" description="Helical" evidence="1">
    <location>
        <begin position="917"/>
        <end position="940"/>
    </location>
</feature>
<dbReference type="PANTHER" id="PTHR32063">
    <property type="match status" value="1"/>
</dbReference>
<dbReference type="SUPFAM" id="SSF82693">
    <property type="entry name" value="Multidrug efflux transporter AcrB pore domain, PN1, PN2, PC1 and PC2 subdomains"/>
    <property type="match status" value="2"/>
</dbReference>
<feature type="transmembrane region" description="Helical" evidence="1">
    <location>
        <begin position="869"/>
        <end position="886"/>
    </location>
</feature>
<accession>A0A7W4Z802</accession>
<gene>
    <name evidence="2" type="ORF">FHS09_001098</name>
</gene>
<reference evidence="2 3" key="1">
    <citation type="submission" date="2020-08" db="EMBL/GenBank/DDBJ databases">
        <title>Genomic Encyclopedia of Type Strains, Phase III (KMG-III): the genomes of soil and plant-associated and newly described type strains.</title>
        <authorList>
            <person name="Whitman W."/>
        </authorList>
    </citation>
    <scope>NUCLEOTIDE SEQUENCE [LARGE SCALE GENOMIC DNA]</scope>
    <source>
        <strain evidence="2 3">CECT 8799</strain>
    </source>
</reference>
<dbReference type="Gene3D" id="1.20.1640.10">
    <property type="entry name" value="Multidrug efflux transporter AcrB transmembrane domain"/>
    <property type="match status" value="2"/>
</dbReference>
<protein>
    <submittedName>
        <fullName evidence="2">Multidrug efflux pump subunit AcrB</fullName>
    </submittedName>
</protein>
<proteinExistence type="predicted"/>